<proteinExistence type="predicted"/>
<evidence type="ECO:0000313" key="2">
    <source>
        <dbReference type="EMBL" id="MEQ2242510.1"/>
    </source>
</evidence>
<feature type="signal peptide" evidence="1">
    <location>
        <begin position="1"/>
        <end position="24"/>
    </location>
</feature>
<dbReference type="Proteomes" id="UP001482620">
    <property type="component" value="Unassembled WGS sequence"/>
</dbReference>
<evidence type="ECO:0008006" key="4">
    <source>
        <dbReference type="Google" id="ProtNLM"/>
    </source>
</evidence>
<dbReference type="EMBL" id="JAHRIQ010065408">
    <property type="protein sequence ID" value="MEQ2242510.1"/>
    <property type="molecule type" value="Genomic_DNA"/>
</dbReference>
<evidence type="ECO:0000313" key="3">
    <source>
        <dbReference type="Proteomes" id="UP001482620"/>
    </source>
</evidence>
<name>A0ABV0UDC2_9TELE</name>
<accession>A0ABV0UDC2</accession>
<organism evidence="2 3">
    <name type="scientific">Ilyodon furcidens</name>
    <name type="common">goldbreast splitfin</name>
    <dbReference type="NCBI Taxonomy" id="33524"/>
    <lineage>
        <taxon>Eukaryota</taxon>
        <taxon>Metazoa</taxon>
        <taxon>Chordata</taxon>
        <taxon>Craniata</taxon>
        <taxon>Vertebrata</taxon>
        <taxon>Euteleostomi</taxon>
        <taxon>Actinopterygii</taxon>
        <taxon>Neopterygii</taxon>
        <taxon>Teleostei</taxon>
        <taxon>Neoteleostei</taxon>
        <taxon>Acanthomorphata</taxon>
        <taxon>Ovalentaria</taxon>
        <taxon>Atherinomorphae</taxon>
        <taxon>Cyprinodontiformes</taxon>
        <taxon>Goodeidae</taxon>
        <taxon>Ilyodon</taxon>
    </lineage>
</organism>
<protein>
    <recommendedName>
        <fullName evidence="4">Secreted protein</fullName>
    </recommendedName>
</protein>
<keyword evidence="1" id="KW-0732">Signal</keyword>
<feature type="chain" id="PRO_5047418153" description="Secreted protein" evidence="1">
    <location>
        <begin position="25"/>
        <end position="99"/>
    </location>
</feature>
<reference evidence="2 3" key="1">
    <citation type="submission" date="2021-06" db="EMBL/GenBank/DDBJ databases">
        <authorList>
            <person name="Palmer J.M."/>
        </authorList>
    </citation>
    <scope>NUCLEOTIDE SEQUENCE [LARGE SCALE GENOMIC DNA]</scope>
    <source>
        <strain evidence="3">if_2019</strain>
        <tissue evidence="2">Muscle</tissue>
    </source>
</reference>
<gene>
    <name evidence="2" type="ORF">ILYODFUR_036529</name>
</gene>
<evidence type="ECO:0000256" key="1">
    <source>
        <dbReference type="SAM" id="SignalP"/>
    </source>
</evidence>
<keyword evidence="3" id="KW-1185">Reference proteome</keyword>
<comment type="caution">
    <text evidence="2">The sequence shown here is derived from an EMBL/GenBank/DDBJ whole genome shotgun (WGS) entry which is preliminary data.</text>
</comment>
<sequence length="99" mass="10967">MLLFQLLNLCSLSVFFFFQGAITGQALCTKSKLRSFAPTTFAMYYDLQITFISCITKEATTAITLLQGYFHIESIPGSVLLSSFVSLLCLLKPPVDNGR</sequence>